<dbReference type="Gene3D" id="3.10.100.10">
    <property type="entry name" value="Mannose-Binding Protein A, subunit A"/>
    <property type="match status" value="1"/>
</dbReference>
<comment type="caution">
    <text evidence="2">The sequence shown here is derived from an EMBL/GenBank/DDBJ whole genome shotgun (WGS) entry which is preliminary data.</text>
</comment>
<name>A0A8S3SDP5_MYTED</name>
<dbReference type="AlphaFoldDB" id="A0A8S3SDP5"/>
<evidence type="ECO:0000313" key="2">
    <source>
        <dbReference type="EMBL" id="CAG2219055.1"/>
    </source>
</evidence>
<accession>A0A8S3SDP5</accession>
<dbReference type="Pfam" id="PF00059">
    <property type="entry name" value="Lectin_C"/>
    <property type="match status" value="1"/>
</dbReference>
<dbReference type="SMART" id="SM00034">
    <property type="entry name" value="CLECT"/>
    <property type="match status" value="1"/>
</dbReference>
<organism evidence="2 3">
    <name type="scientific">Mytilus edulis</name>
    <name type="common">Blue mussel</name>
    <dbReference type="NCBI Taxonomy" id="6550"/>
    <lineage>
        <taxon>Eukaryota</taxon>
        <taxon>Metazoa</taxon>
        <taxon>Spiralia</taxon>
        <taxon>Lophotrochozoa</taxon>
        <taxon>Mollusca</taxon>
        <taxon>Bivalvia</taxon>
        <taxon>Autobranchia</taxon>
        <taxon>Pteriomorphia</taxon>
        <taxon>Mytilida</taxon>
        <taxon>Mytiloidea</taxon>
        <taxon>Mytilidae</taxon>
        <taxon>Mytilinae</taxon>
        <taxon>Mytilus</taxon>
    </lineage>
</organism>
<dbReference type="Proteomes" id="UP000683360">
    <property type="component" value="Unassembled WGS sequence"/>
</dbReference>
<protein>
    <recommendedName>
        <fullName evidence="1">C-type lectin domain-containing protein</fullName>
    </recommendedName>
</protein>
<dbReference type="InterPro" id="IPR016187">
    <property type="entry name" value="CTDL_fold"/>
</dbReference>
<dbReference type="InterPro" id="IPR001304">
    <property type="entry name" value="C-type_lectin-like"/>
</dbReference>
<dbReference type="InterPro" id="IPR050111">
    <property type="entry name" value="C-type_lectin/snaclec_domain"/>
</dbReference>
<dbReference type="SUPFAM" id="SSF56436">
    <property type="entry name" value="C-type lectin-like"/>
    <property type="match status" value="1"/>
</dbReference>
<dbReference type="EMBL" id="CAJPWZ010001622">
    <property type="protein sequence ID" value="CAG2219055.1"/>
    <property type="molecule type" value="Genomic_DNA"/>
</dbReference>
<sequence length="176" mass="20238">MAIYVYENERKIEKMSAKHDRTDMFVNAILMSCCSSLISAESCLGSEDESLLSGRCMESTLQILETRLKAKPLRCPVGWIEFAHHCYNFITTKLPWNEAEWACRKLGGYLVKVNDERENNWLKQNAIDSHNSFWLGAADFTEGDWIWIVDFSNVIFTDWSSGQPDNYQGNRGLSVH</sequence>
<dbReference type="PANTHER" id="PTHR22803">
    <property type="entry name" value="MANNOSE, PHOSPHOLIPASE, LECTIN RECEPTOR RELATED"/>
    <property type="match status" value="1"/>
</dbReference>
<reference evidence="2" key="1">
    <citation type="submission" date="2021-03" db="EMBL/GenBank/DDBJ databases">
        <authorList>
            <person name="Bekaert M."/>
        </authorList>
    </citation>
    <scope>NUCLEOTIDE SEQUENCE</scope>
</reference>
<dbReference type="CDD" id="cd00037">
    <property type="entry name" value="CLECT"/>
    <property type="match status" value="1"/>
</dbReference>
<keyword evidence="3" id="KW-1185">Reference proteome</keyword>
<dbReference type="OrthoDB" id="6075807at2759"/>
<evidence type="ECO:0000259" key="1">
    <source>
        <dbReference type="PROSITE" id="PS50041"/>
    </source>
</evidence>
<dbReference type="InterPro" id="IPR016186">
    <property type="entry name" value="C-type_lectin-like/link_sf"/>
</dbReference>
<feature type="domain" description="C-type lectin" evidence="1">
    <location>
        <begin position="82"/>
        <end position="176"/>
    </location>
</feature>
<evidence type="ECO:0000313" key="3">
    <source>
        <dbReference type="Proteomes" id="UP000683360"/>
    </source>
</evidence>
<dbReference type="PROSITE" id="PS50041">
    <property type="entry name" value="C_TYPE_LECTIN_2"/>
    <property type="match status" value="1"/>
</dbReference>
<gene>
    <name evidence="2" type="ORF">MEDL_32626</name>
</gene>
<proteinExistence type="predicted"/>